<dbReference type="Gene3D" id="1.25.40.10">
    <property type="entry name" value="Tetratricopeptide repeat domain"/>
    <property type="match status" value="1"/>
</dbReference>
<dbReference type="InterPro" id="IPR044059">
    <property type="entry name" value="Csn1/TTC4_wheel"/>
</dbReference>
<dbReference type="SMART" id="SM00028">
    <property type="entry name" value="TPR"/>
    <property type="match status" value="3"/>
</dbReference>
<dbReference type="PANTHER" id="PTHR46035">
    <property type="entry name" value="TETRATRICOPEPTIDE REPEAT PROTEIN 4"/>
    <property type="match status" value="1"/>
</dbReference>
<evidence type="ECO:0000256" key="3">
    <source>
        <dbReference type="ARBA" id="ARBA00023602"/>
    </source>
</evidence>
<dbReference type="GO" id="GO:0030544">
    <property type="term" value="F:Hsp70 protein binding"/>
    <property type="evidence" value="ECO:0000318"/>
    <property type="project" value="GO_Central"/>
</dbReference>
<dbReference type="RefSeq" id="XP_021847899.2">
    <property type="nucleotide sequence ID" value="XM_021992207.2"/>
</dbReference>
<dbReference type="Pfam" id="PF18972">
    <property type="entry name" value="Wheel"/>
    <property type="match status" value="1"/>
</dbReference>
<name>A0A9R0JUV6_SPIOL</name>
<keyword evidence="1" id="KW-0677">Repeat</keyword>
<reference evidence="7" key="2">
    <citation type="submission" date="2025-08" db="UniProtKB">
        <authorList>
            <consortium name="RefSeq"/>
        </authorList>
    </citation>
    <scope>IDENTIFICATION</scope>
    <source>
        <tissue evidence="7">Leaf</tissue>
    </source>
</reference>
<dbReference type="SUPFAM" id="SSF48452">
    <property type="entry name" value="TPR-like"/>
    <property type="match status" value="1"/>
</dbReference>
<dbReference type="GO" id="GO:0005634">
    <property type="term" value="C:nucleus"/>
    <property type="evidence" value="ECO:0000318"/>
    <property type="project" value="GO_Central"/>
</dbReference>
<dbReference type="GeneID" id="110787573"/>
<dbReference type="KEGG" id="soe:110787573"/>
<keyword evidence="2 4" id="KW-0802">TPR repeat</keyword>
<evidence type="ECO:0000256" key="1">
    <source>
        <dbReference type="ARBA" id="ARBA00022737"/>
    </source>
</evidence>
<dbReference type="GO" id="GO:0006457">
    <property type="term" value="P:protein folding"/>
    <property type="evidence" value="ECO:0000318"/>
    <property type="project" value="GO_Central"/>
</dbReference>
<reference evidence="6" key="1">
    <citation type="journal article" date="2021" name="Nat. Commun.">
        <title>Genomic analyses provide insights into spinach domestication and the genetic basis of agronomic traits.</title>
        <authorList>
            <person name="Cai X."/>
            <person name="Sun X."/>
            <person name="Xu C."/>
            <person name="Sun H."/>
            <person name="Wang X."/>
            <person name="Ge C."/>
            <person name="Zhang Z."/>
            <person name="Wang Q."/>
            <person name="Fei Z."/>
            <person name="Jiao C."/>
            <person name="Wang Q."/>
        </authorList>
    </citation>
    <scope>NUCLEOTIDE SEQUENCE [LARGE SCALE GENOMIC DNA]</scope>
    <source>
        <strain evidence="6">cv. Varoflay</strain>
    </source>
</reference>
<dbReference type="PROSITE" id="PS50005">
    <property type="entry name" value="TPR"/>
    <property type="match status" value="1"/>
</dbReference>
<evidence type="ECO:0000313" key="6">
    <source>
        <dbReference type="Proteomes" id="UP000813463"/>
    </source>
</evidence>
<sequence>MALLLDPNSEPQTENEKADLAAIASLKESTSLELKEEGNEYVKKGKKHYKDALNCYTRAINQKGLGESDTSVLFANRAHVNLLLGNNRRALEDAEEAIKLSPANVKAIYRAAKASFALDLLRETINYCERGLELSPDNENLKKLVKLASGKLADREKHEAEVSNALRGAKDLFSAFEDRGLKIGKEMFRELIGQKKPVLDKSKILHWPVLLLYPEVMSSDIIEDFSETDMFSCHLDIMFSEGCPPLPWDKENVYTRESIELYFEVGSSVCLSKTQILHYLLEGTAGAGAVSIDEEKDFSTHGNPAGRDPTRWVKVDEKKTLHNVLKEPNLVIPGIPVFYIVSKRSTFYNTFKTGKWALPQLDTA</sequence>
<keyword evidence="6" id="KW-1185">Reference proteome</keyword>
<evidence type="ECO:0000256" key="4">
    <source>
        <dbReference type="PROSITE-ProRule" id="PRU00339"/>
    </source>
</evidence>
<organism evidence="6 7">
    <name type="scientific">Spinacia oleracea</name>
    <name type="common">Spinach</name>
    <dbReference type="NCBI Taxonomy" id="3562"/>
    <lineage>
        <taxon>Eukaryota</taxon>
        <taxon>Viridiplantae</taxon>
        <taxon>Streptophyta</taxon>
        <taxon>Embryophyta</taxon>
        <taxon>Tracheophyta</taxon>
        <taxon>Spermatophyta</taxon>
        <taxon>Magnoliopsida</taxon>
        <taxon>eudicotyledons</taxon>
        <taxon>Gunneridae</taxon>
        <taxon>Pentapetalae</taxon>
        <taxon>Caryophyllales</taxon>
        <taxon>Chenopodiaceae</taxon>
        <taxon>Chenopodioideae</taxon>
        <taxon>Anserineae</taxon>
        <taxon>Spinacia</taxon>
    </lineage>
</organism>
<dbReference type="Proteomes" id="UP000813463">
    <property type="component" value="Chromosome 6"/>
</dbReference>
<evidence type="ECO:0000256" key="2">
    <source>
        <dbReference type="ARBA" id="ARBA00022803"/>
    </source>
</evidence>
<dbReference type="InterPro" id="IPR019734">
    <property type="entry name" value="TPR_rpt"/>
</dbReference>
<accession>A0A9R0JUV6</accession>
<dbReference type="GO" id="GO:0051879">
    <property type="term" value="F:Hsp90 protein binding"/>
    <property type="evidence" value="ECO:0000318"/>
    <property type="project" value="GO_Central"/>
</dbReference>
<protein>
    <recommendedName>
        <fullName evidence="5">Cns1/TTC4 wheel domain-containing protein</fullName>
    </recommendedName>
</protein>
<gene>
    <name evidence="7" type="primary">LOC110787573</name>
</gene>
<evidence type="ECO:0000259" key="5">
    <source>
        <dbReference type="Pfam" id="PF18972"/>
    </source>
</evidence>
<dbReference type="AlphaFoldDB" id="A0A9R0JUV6"/>
<proteinExistence type="inferred from homology"/>
<dbReference type="PANTHER" id="PTHR46035:SF1">
    <property type="entry name" value="TETRATRICOPEPTIDE REPEAT PROTEIN 4"/>
    <property type="match status" value="1"/>
</dbReference>
<feature type="domain" description="Cns1/TTC4 wheel" evidence="5">
    <location>
        <begin position="200"/>
        <end position="265"/>
    </location>
</feature>
<feature type="repeat" description="TPR" evidence="4">
    <location>
        <begin position="71"/>
        <end position="104"/>
    </location>
</feature>
<dbReference type="GO" id="GO:0005829">
    <property type="term" value="C:cytosol"/>
    <property type="evidence" value="ECO:0007669"/>
    <property type="project" value="TreeGrafter"/>
</dbReference>
<evidence type="ECO:0000313" key="7">
    <source>
        <dbReference type="RefSeq" id="XP_021847899.2"/>
    </source>
</evidence>
<dbReference type="InterPro" id="IPR011990">
    <property type="entry name" value="TPR-like_helical_dom_sf"/>
</dbReference>
<comment type="similarity">
    <text evidence="3">Belongs to the TTC4 family.</text>
</comment>
<dbReference type="CDD" id="cd21377">
    <property type="entry name" value="CTWD_Cns1-like"/>
    <property type="match status" value="1"/>
</dbReference>